<accession>A0A0H4M9A8</accession>
<dbReference type="SUPFAM" id="SSF55486">
    <property type="entry name" value="Metalloproteases ('zincins'), catalytic domain"/>
    <property type="match status" value="1"/>
</dbReference>
<evidence type="ECO:0000259" key="1">
    <source>
        <dbReference type="PROSITE" id="PS50940"/>
    </source>
</evidence>
<feature type="domain" description="Peptidase M12A" evidence="2">
    <location>
        <begin position="88"/>
        <end position="283"/>
    </location>
</feature>
<dbReference type="Pfam" id="PF01607">
    <property type="entry name" value="CBM_14"/>
    <property type="match status" value="1"/>
</dbReference>
<dbReference type="InterPro" id="IPR002557">
    <property type="entry name" value="Chitin-bd_dom"/>
</dbReference>
<dbReference type="Gene3D" id="2.170.140.10">
    <property type="entry name" value="Chitin binding domain"/>
    <property type="match status" value="1"/>
</dbReference>
<dbReference type="PANTHER" id="PTHR10127:SF883">
    <property type="entry name" value="ZINC METALLOPROTEINASE NAS-8"/>
    <property type="match status" value="1"/>
</dbReference>
<dbReference type="GO" id="GO:0006508">
    <property type="term" value="P:proteolysis"/>
    <property type="evidence" value="ECO:0007669"/>
    <property type="project" value="InterPro"/>
</dbReference>
<dbReference type="InterPro" id="IPR006026">
    <property type="entry name" value="Peptidase_Metallo"/>
</dbReference>
<dbReference type="InterPro" id="IPR024079">
    <property type="entry name" value="MetalloPept_cat_dom_sf"/>
</dbReference>
<dbReference type="PANTHER" id="PTHR10127">
    <property type="entry name" value="DISCOIDIN, CUB, EGF, LAMININ , AND ZINC METALLOPROTEASE DOMAIN CONTAINING"/>
    <property type="match status" value="1"/>
</dbReference>
<dbReference type="CDD" id="cd04280">
    <property type="entry name" value="ZnMc_astacin_like"/>
    <property type="match status" value="1"/>
</dbReference>
<dbReference type="SUPFAM" id="SSF57625">
    <property type="entry name" value="Invertebrate chitin-binding proteins"/>
    <property type="match status" value="1"/>
</dbReference>
<dbReference type="GO" id="GO:0008270">
    <property type="term" value="F:zinc ion binding"/>
    <property type="evidence" value="ECO:0007669"/>
    <property type="project" value="InterPro"/>
</dbReference>
<dbReference type="SMART" id="SM00494">
    <property type="entry name" value="ChtBD2"/>
    <property type="match status" value="1"/>
</dbReference>
<dbReference type="GO" id="GO:0005576">
    <property type="term" value="C:extracellular region"/>
    <property type="evidence" value="ECO:0007669"/>
    <property type="project" value="InterPro"/>
</dbReference>
<dbReference type="InterPro" id="IPR001506">
    <property type="entry name" value="Peptidase_M12A"/>
</dbReference>
<dbReference type="InterPro" id="IPR036508">
    <property type="entry name" value="Chitin-bd_dom_sf"/>
</dbReference>
<evidence type="ECO:0000259" key="2">
    <source>
        <dbReference type="PROSITE" id="PS51864"/>
    </source>
</evidence>
<proteinExistence type="predicted"/>
<feature type="domain" description="Chitin-binding type-2" evidence="1">
    <location>
        <begin position="305"/>
        <end position="361"/>
    </location>
</feature>
<dbReference type="Pfam" id="PF01400">
    <property type="entry name" value="Astacin"/>
    <property type="match status" value="1"/>
</dbReference>
<organism evidence="3">
    <name type="scientific">Lutzomyia reovirus 2</name>
    <dbReference type="NCBI Taxonomy" id="1670670"/>
    <lineage>
        <taxon>Viruses</taxon>
        <taxon>Riboviria</taxon>
        <taxon>Orthornavirae</taxon>
        <taxon>Duplornaviricota</taxon>
        <taxon>Resentoviricetes</taxon>
        <taxon>Reovirales</taxon>
    </lineage>
</organism>
<sequence length="361" mass="40986">MAHVKQILFYILTITIILTQADEINEPEFDMLDAKYSLCDDDDEFLSCQYPIGYEYQFRGDVRMTDEQVKAYFENREHLMSKMTTETRGVYNPWTRWPNNEIPVYIDAAYSVSDRAIINQALQRIQSVTCFTFPERTTQTDYIWVQKSSGCWSYVGRIGNAQVLSLADGCVTFGIVMHEFIHAIGYHHMQTARNRDEFVKILWQNIEPGKEHNFEISPTSSGPHVGQNGKPYDYDSIMHYGPTAFASAPGLITIQPLQGNPNIGQRYDMSIDDINEINADFCSHVTTTTSSTTTTTMVAPVGCQKPICTAQNNGEFYPHVIRYMYWRCVNNIAVDYTCGAGLVWNPTSNTCDYNGQAKCAS</sequence>
<reference evidence="3" key="2">
    <citation type="submission" date="2015-03" db="EMBL/GenBank/DDBJ databases">
        <authorList>
            <person name="Aguiar E.R.G.R."/>
            <person name="Olmo R.P."/>
            <person name="Paro S."/>
            <person name="Ferreira F.V."/>
            <person name="Faria I.J.S."/>
            <person name="Todjro Y.M.H."/>
            <person name="Lobo F.P."/>
            <person name="Kroon E.G."/>
            <person name="Meignin C."/>
            <person name="Gatherer D."/>
            <person name="Imler J.-L."/>
            <person name="Marques J.T."/>
        </authorList>
    </citation>
    <scope>NUCLEOTIDE SEQUENCE</scope>
    <source>
        <strain evidence="3">Piaui</strain>
    </source>
</reference>
<name>A0A0H4M9A8_9REOV</name>
<dbReference type="PROSITE" id="PS51864">
    <property type="entry name" value="ASTACIN"/>
    <property type="match status" value="1"/>
</dbReference>
<evidence type="ECO:0008006" key="4">
    <source>
        <dbReference type="Google" id="ProtNLM"/>
    </source>
</evidence>
<dbReference type="EMBL" id="KR003821">
    <property type="protein sequence ID" value="AKP18638.1"/>
    <property type="molecule type" value="Genomic_RNA"/>
</dbReference>
<dbReference type="SMART" id="SM00235">
    <property type="entry name" value="ZnMc"/>
    <property type="match status" value="1"/>
</dbReference>
<dbReference type="GO" id="GO:0008061">
    <property type="term" value="F:chitin binding"/>
    <property type="evidence" value="ECO:0007669"/>
    <property type="project" value="InterPro"/>
</dbReference>
<dbReference type="PROSITE" id="PS50940">
    <property type="entry name" value="CHIT_BIND_II"/>
    <property type="match status" value="1"/>
</dbReference>
<reference evidence="3" key="1">
    <citation type="journal article" date="2015" name="Nucleic Acids Res.">
        <title>Sequence-independent characterization of viruses based on the pattern of viral small RNAs produced by the host.</title>
        <authorList>
            <person name="Aguiar E.R."/>
            <person name="Olmo R.P."/>
            <person name="Paro S."/>
            <person name="Ferreira F.V."/>
            <person name="de Faria I.J."/>
            <person name="Todjro Y.M."/>
            <person name="Lobo F.P."/>
            <person name="Kroon E.G."/>
            <person name="Meignin C."/>
            <person name="Gatherer D."/>
            <person name="Imler J.L."/>
            <person name="Marques J.T."/>
        </authorList>
    </citation>
    <scope>NUCLEOTIDE SEQUENCE</scope>
    <source>
        <strain evidence="3">Piaui</strain>
    </source>
</reference>
<protein>
    <recommendedName>
        <fullName evidence="4">Metalloendopeptidase</fullName>
    </recommendedName>
</protein>
<dbReference type="InterPro" id="IPR034035">
    <property type="entry name" value="Astacin-like_dom"/>
</dbReference>
<dbReference type="Gene3D" id="3.40.390.10">
    <property type="entry name" value="Collagenase (Catalytic Domain)"/>
    <property type="match status" value="1"/>
</dbReference>
<evidence type="ECO:0000313" key="3">
    <source>
        <dbReference type="EMBL" id="AKP18638.1"/>
    </source>
</evidence>
<dbReference type="PRINTS" id="PR00480">
    <property type="entry name" value="ASTACIN"/>
</dbReference>
<dbReference type="GO" id="GO:0004222">
    <property type="term" value="F:metalloendopeptidase activity"/>
    <property type="evidence" value="ECO:0007669"/>
    <property type="project" value="InterPro"/>
</dbReference>